<comment type="caution">
    <text evidence="3">The sequence shown here is derived from an EMBL/GenBank/DDBJ whole genome shotgun (WGS) entry which is preliminary data.</text>
</comment>
<feature type="transmembrane region" description="Helical" evidence="1">
    <location>
        <begin position="143"/>
        <end position="165"/>
    </location>
</feature>
<accession>A0A4U7MW52</accession>
<feature type="transmembrane region" description="Helical" evidence="1">
    <location>
        <begin position="186"/>
        <end position="206"/>
    </location>
</feature>
<feature type="transmembrane region" description="Helical" evidence="1">
    <location>
        <begin position="106"/>
        <end position="131"/>
    </location>
</feature>
<keyword evidence="1" id="KW-1133">Transmembrane helix</keyword>
<keyword evidence="4" id="KW-1185">Reference proteome</keyword>
<sequence>MRSAEMSASRRAEVALLGMAIAFTGFVVVVVNVLIYWSRAQFNMRHPDFVLRQPPTISKAISDPIIGEPFAGWMAISAPLLFLGIIGIALGLLLDLRRQSGQGFGGLKRAVVLACLLITLQGLAAIGMYILSHYRHGGMHMTGSYLFFFSQAFVVVVGELLSRGISRYPNGSVVISVRMARFRRRFVWMPIVLGVSYLGLFVLKNFDTGAFYDPLYQLYVWTEPMLLSSFLIYLLTFHVDTYSAIRRHLRAS</sequence>
<dbReference type="OrthoDB" id="7838930at2"/>
<organism evidence="3 4">
    <name type="scientific">Shimia litoralis</name>
    <dbReference type="NCBI Taxonomy" id="420403"/>
    <lineage>
        <taxon>Bacteria</taxon>
        <taxon>Pseudomonadati</taxon>
        <taxon>Pseudomonadota</taxon>
        <taxon>Alphaproteobacteria</taxon>
        <taxon>Rhodobacterales</taxon>
        <taxon>Roseobacteraceae</taxon>
    </lineage>
</organism>
<dbReference type="EMBL" id="SULI01000023">
    <property type="protein sequence ID" value="TKZ17379.1"/>
    <property type="molecule type" value="Genomic_DNA"/>
</dbReference>
<keyword evidence="1" id="KW-0472">Membrane</keyword>
<evidence type="ECO:0000313" key="4">
    <source>
        <dbReference type="Proteomes" id="UP000306575"/>
    </source>
</evidence>
<feature type="transmembrane region" description="Helical" evidence="1">
    <location>
        <begin position="70"/>
        <end position="94"/>
    </location>
</feature>
<evidence type="ECO:0000313" key="3">
    <source>
        <dbReference type="EMBL" id="TKZ17379.1"/>
    </source>
</evidence>
<feature type="domain" description="CWH43-like N-terminal" evidence="2">
    <location>
        <begin position="14"/>
        <end position="241"/>
    </location>
</feature>
<evidence type="ECO:0000259" key="2">
    <source>
        <dbReference type="Pfam" id="PF10277"/>
    </source>
</evidence>
<name>A0A4U7MW52_9RHOB</name>
<feature type="transmembrane region" description="Helical" evidence="1">
    <location>
        <begin position="226"/>
        <end position="245"/>
    </location>
</feature>
<keyword evidence="1" id="KW-0812">Transmembrane</keyword>
<reference evidence="3 4" key="1">
    <citation type="submission" date="2019-04" db="EMBL/GenBank/DDBJ databases">
        <title>Genome sequence of Pelagicola litoralis CL-ES2.</title>
        <authorList>
            <person name="Cao J."/>
        </authorList>
    </citation>
    <scope>NUCLEOTIDE SEQUENCE [LARGE SCALE GENOMIC DNA]</scope>
    <source>
        <strain evidence="3 4">CL-ES2</strain>
    </source>
</reference>
<dbReference type="AlphaFoldDB" id="A0A4U7MW52"/>
<dbReference type="InterPro" id="IPR019402">
    <property type="entry name" value="CWH43_N"/>
</dbReference>
<protein>
    <recommendedName>
        <fullName evidence="2">CWH43-like N-terminal domain-containing protein</fullName>
    </recommendedName>
</protein>
<proteinExistence type="predicted"/>
<evidence type="ECO:0000256" key="1">
    <source>
        <dbReference type="SAM" id="Phobius"/>
    </source>
</evidence>
<gene>
    <name evidence="3" type="ORF">FAP39_14455</name>
</gene>
<feature type="transmembrane region" description="Helical" evidence="1">
    <location>
        <begin position="12"/>
        <end position="37"/>
    </location>
</feature>
<dbReference type="Pfam" id="PF10277">
    <property type="entry name" value="Frag1"/>
    <property type="match status" value="1"/>
</dbReference>
<dbReference type="Proteomes" id="UP000306575">
    <property type="component" value="Unassembled WGS sequence"/>
</dbReference>